<accession>A0A9X9XBP3</accession>
<dbReference type="AlphaFoldDB" id="A0A9X9XBP3"/>
<evidence type="ECO:0000256" key="2">
    <source>
        <dbReference type="SAM" id="Phobius"/>
    </source>
</evidence>
<sequence>MADDPGDPGDAGSLGETDRFRDLVERTRAGNPESTHAPRWARTGNWRPDRGEIVVYAVGYGIIVMVLVMRLLGCIDDR</sequence>
<keyword evidence="2" id="KW-1133">Transmembrane helix</keyword>
<protein>
    <submittedName>
        <fullName evidence="3">Uncharacterized protein</fullName>
    </submittedName>
</protein>
<reference evidence="3" key="2">
    <citation type="journal article" date="2021" name="Syst. Appl. Microbiol.">
        <title>Roseomonas hellenica sp. nov., isolated from roots of wild-growing Alkanna tinctoria.</title>
        <authorList>
            <person name="Rat A."/>
            <person name="Naranjo H.D."/>
            <person name="Lebbe L."/>
            <person name="Cnockaert M."/>
            <person name="Krigas N."/>
            <person name="Grigoriadou K."/>
            <person name="Maloupa E."/>
            <person name="Willems A."/>
        </authorList>
    </citation>
    <scope>NUCLEOTIDE SEQUENCE</scope>
    <source>
        <strain evidence="3">LMG 31228</strain>
    </source>
</reference>
<organism evidence="3 4">
    <name type="scientific">Neoroseomonas eburnea</name>
    <dbReference type="NCBI Taxonomy" id="1346889"/>
    <lineage>
        <taxon>Bacteria</taxon>
        <taxon>Pseudomonadati</taxon>
        <taxon>Pseudomonadota</taxon>
        <taxon>Alphaproteobacteria</taxon>
        <taxon>Acetobacterales</taxon>
        <taxon>Acetobacteraceae</taxon>
        <taxon>Neoroseomonas</taxon>
    </lineage>
</organism>
<keyword evidence="4" id="KW-1185">Reference proteome</keyword>
<dbReference type="RefSeq" id="WP_211846659.1">
    <property type="nucleotide sequence ID" value="NZ_JAAEDL010000009.1"/>
</dbReference>
<feature type="compositionally biased region" description="Basic and acidic residues" evidence="1">
    <location>
        <begin position="16"/>
        <end position="28"/>
    </location>
</feature>
<evidence type="ECO:0000313" key="3">
    <source>
        <dbReference type="EMBL" id="MBR0681129.1"/>
    </source>
</evidence>
<evidence type="ECO:0000313" key="4">
    <source>
        <dbReference type="Proteomes" id="UP001138709"/>
    </source>
</evidence>
<dbReference type="EMBL" id="JAAEDL010000009">
    <property type="protein sequence ID" value="MBR0681129.1"/>
    <property type="molecule type" value="Genomic_DNA"/>
</dbReference>
<comment type="caution">
    <text evidence="3">The sequence shown here is derived from an EMBL/GenBank/DDBJ whole genome shotgun (WGS) entry which is preliminary data.</text>
</comment>
<gene>
    <name evidence="3" type="ORF">GXW74_11575</name>
</gene>
<keyword evidence="2" id="KW-0472">Membrane</keyword>
<feature type="region of interest" description="Disordered" evidence="1">
    <location>
        <begin position="1"/>
        <end position="43"/>
    </location>
</feature>
<feature type="transmembrane region" description="Helical" evidence="2">
    <location>
        <begin position="53"/>
        <end position="72"/>
    </location>
</feature>
<reference evidence="3" key="1">
    <citation type="submission" date="2020-01" db="EMBL/GenBank/DDBJ databases">
        <authorList>
            <person name="Rat A."/>
        </authorList>
    </citation>
    <scope>NUCLEOTIDE SEQUENCE</scope>
    <source>
        <strain evidence="3">LMG 31228</strain>
    </source>
</reference>
<name>A0A9X9XBP3_9PROT</name>
<proteinExistence type="predicted"/>
<dbReference type="Proteomes" id="UP001138709">
    <property type="component" value="Unassembled WGS sequence"/>
</dbReference>
<evidence type="ECO:0000256" key="1">
    <source>
        <dbReference type="SAM" id="MobiDB-lite"/>
    </source>
</evidence>
<keyword evidence="2" id="KW-0812">Transmembrane</keyword>